<name>A0ABU5L792_9RICK</name>
<accession>A0ABU5L792</accession>
<keyword evidence="5" id="KW-1185">Reference proteome</keyword>
<dbReference type="Gene3D" id="2.40.280.10">
    <property type="match status" value="1"/>
</dbReference>
<dbReference type="PANTHER" id="PTHR30308:SF2">
    <property type="entry name" value="SSRA-BINDING PROTEIN"/>
    <property type="match status" value="1"/>
</dbReference>
<dbReference type="InterPro" id="IPR020081">
    <property type="entry name" value="SsrA-bd_prot_CS"/>
</dbReference>
<comment type="function">
    <text evidence="3">Required for rescue of stalled ribosomes mediated by trans-translation. Binds to transfer-messenger RNA (tmRNA), required for stable association of tmRNA with ribosomes. tmRNA and SmpB together mimic tRNA shape, replacing the anticodon stem-loop with SmpB. tmRNA is encoded by the ssrA gene; the 2 termini fold to resemble tRNA(Ala) and it encodes a 'tag peptide', a short internal open reading frame. During trans-translation Ala-aminoacylated tmRNA acts like a tRNA, entering the A-site of stalled ribosomes, displacing the stalled mRNA. The ribosome then switches to translate the ORF on the tmRNA; the nascent peptide is terminated with the 'tag peptide' encoded by the tmRNA and targeted for degradation. The ribosome is freed to recommence translation, which seems to be the essential function of trans-translation.</text>
</comment>
<dbReference type="EMBL" id="JARGYT010000014">
    <property type="protein sequence ID" value="MDZ5761993.1"/>
    <property type="molecule type" value="Genomic_DNA"/>
</dbReference>
<sequence length="155" mass="17833">MNNFKVISNNRRARFEYHIQDTIEAGIVLLGTEVKSLRIGGSVSLEDSHADCTQAGEILLLNVHIPEYKNAGITNHYPKRPRKLLLKAREIKKLFGLIQRKGMTLIPLNMFFNKKNILKVSLGIAQGKKMYDKRQAIKEREWNLSKARAFKDELK</sequence>
<organism evidence="4 5">
    <name type="scientific">Candidatus Cyrtobacter comes</name>
    <dbReference type="NCBI Taxonomy" id="675776"/>
    <lineage>
        <taxon>Bacteria</taxon>
        <taxon>Pseudomonadati</taxon>
        <taxon>Pseudomonadota</taxon>
        <taxon>Alphaproteobacteria</taxon>
        <taxon>Rickettsiales</taxon>
        <taxon>Candidatus Midichloriaceae</taxon>
        <taxon>Candidatus Cyrtobacter</taxon>
    </lineage>
</organism>
<proteinExistence type="inferred from homology"/>
<dbReference type="NCBIfam" id="TIGR00086">
    <property type="entry name" value="smpB"/>
    <property type="match status" value="1"/>
</dbReference>
<dbReference type="NCBIfam" id="NF003843">
    <property type="entry name" value="PRK05422.1"/>
    <property type="match status" value="1"/>
</dbReference>
<gene>
    <name evidence="3" type="primary">smpB</name>
    <name evidence="4" type="ORF">Cyrtocomes_00358</name>
</gene>
<dbReference type="CDD" id="cd09294">
    <property type="entry name" value="SmpB"/>
    <property type="match status" value="1"/>
</dbReference>
<keyword evidence="2 3" id="KW-0694">RNA-binding</keyword>
<comment type="subcellular location">
    <subcellularLocation>
        <location evidence="3">Cytoplasm</location>
    </subcellularLocation>
    <text evidence="3">The tmRNA-SmpB complex associates with stalled 70S ribosomes.</text>
</comment>
<evidence type="ECO:0000256" key="3">
    <source>
        <dbReference type="HAMAP-Rule" id="MF_00023"/>
    </source>
</evidence>
<dbReference type="PANTHER" id="PTHR30308">
    <property type="entry name" value="TMRNA-BINDING COMPONENT OF TRANS-TRANSLATION TAGGING COMPLEX"/>
    <property type="match status" value="1"/>
</dbReference>
<evidence type="ECO:0000313" key="4">
    <source>
        <dbReference type="EMBL" id="MDZ5761993.1"/>
    </source>
</evidence>
<dbReference type="RefSeq" id="WP_322497487.1">
    <property type="nucleotide sequence ID" value="NZ_JARGYT010000014.1"/>
</dbReference>
<protein>
    <recommendedName>
        <fullName evidence="3">SsrA-binding protein</fullName>
    </recommendedName>
    <alternativeName>
        <fullName evidence="3">Small protein B</fullName>
    </alternativeName>
</protein>
<dbReference type="SUPFAM" id="SSF74982">
    <property type="entry name" value="Small protein B (SmpB)"/>
    <property type="match status" value="1"/>
</dbReference>
<evidence type="ECO:0000256" key="2">
    <source>
        <dbReference type="ARBA" id="ARBA00022884"/>
    </source>
</evidence>
<dbReference type="InterPro" id="IPR023620">
    <property type="entry name" value="SmpB"/>
</dbReference>
<dbReference type="InterPro" id="IPR000037">
    <property type="entry name" value="SsrA-bd_prot"/>
</dbReference>
<reference evidence="4 5" key="1">
    <citation type="submission" date="2023-02" db="EMBL/GenBank/DDBJ databases">
        <title>Host association and intracellularity evolved multiple times independently in the Rickettsiales.</title>
        <authorList>
            <person name="Castelli M."/>
            <person name="Nardi T."/>
            <person name="Gammuto L."/>
            <person name="Bellinzona G."/>
            <person name="Sabaneyeva E."/>
            <person name="Potekhin A."/>
            <person name="Serra V."/>
            <person name="Petroni G."/>
            <person name="Sassera D."/>
        </authorList>
    </citation>
    <scope>NUCLEOTIDE SEQUENCE [LARGE SCALE GENOMIC DNA]</scope>
    <source>
        <strain evidence="4 5">BOD18</strain>
    </source>
</reference>
<dbReference type="HAMAP" id="MF_00023">
    <property type="entry name" value="SmpB"/>
    <property type="match status" value="1"/>
</dbReference>
<evidence type="ECO:0000256" key="1">
    <source>
        <dbReference type="ARBA" id="ARBA00022490"/>
    </source>
</evidence>
<dbReference type="Pfam" id="PF01668">
    <property type="entry name" value="SmpB"/>
    <property type="match status" value="1"/>
</dbReference>
<evidence type="ECO:0000313" key="5">
    <source>
        <dbReference type="Proteomes" id="UP001293791"/>
    </source>
</evidence>
<dbReference type="Proteomes" id="UP001293791">
    <property type="component" value="Unassembled WGS sequence"/>
</dbReference>
<dbReference type="PROSITE" id="PS01317">
    <property type="entry name" value="SSRP"/>
    <property type="match status" value="1"/>
</dbReference>
<keyword evidence="1 3" id="KW-0963">Cytoplasm</keyword>
<comment type="similarity">
    <text evidence="3">Belongs to the SmpB family.</text>
</comment>
<comment type="caution">
    <text evidence="4">The sequence shown here is derived from an EMBL/GenBank/DDBJ whole genome shotgun (WGS) entry which is preliminary data.</text>
</comment>